<proteinExistence type="predicted"/>
<accession>B5HVQ2</accession>
<dbReference type="AlphaFoldDB" id="B5HVQ2"/>
<sequence length="66" mass="7376">MRCWTVREFVPNAMFYGVIVNAFSVVAFLLADVSGFALDRDDLFVRVVGDAQEHLPATRAAWRAVS</sequence>
<name>B5HVQ2_STRX2</name>
<evidence type="ECO:0000313" key="2">
    <source>
        <dbReference type="Proteomes" id="UP000002785"/>
    </source>
</evidence>
<dbReference type="Proteomes" id="UP000002785">
    <property type="component" value="Chromosome"/>
</dbReference>
<organism evidence="1 2">
    <name type="scientific">Streptomyces sviceus (strain ATCC 29083 / DSM 924 / JCM 4929 / NBRC 13980 / NCIMB 11184 / NRRL 5439 / UC 5370)</name>
    <dbReference type="NCBI Taxonomy" id="463191"/>
    <lineage>
        <taxon>Bacteria</taxon>
        <taxon>Bacillati</taxon>
        <taxon>Actinomycetota</taxon>
        <taxon>Actinomycetes</taxon>
        <taxon>Kitasatosporales</taxon>
        <taxon>Streptomycetaceae</taxon>
        <taxon>Streptomyces</taxon>
    </lineage>
</organism>
<keyword evidence="2" id="KW-1185">Reference proteome</keyword>
<dbReference type="HOGENOM" id="CLU_2829568_0_0_11"/>
<evidence type="ECO:0000313" key="1">
    <source>
        <dbReference type="EMBL" id="EDY56907.1"/>
    </source>
</evidence>
<reference evidence="1" key="1">
    <citation type="submission" date="2009-10" db="EMBL/GenBank/DDBJ databases">
        <title>The genome sequence of Streptomyces sviceus strain ATCC 29083.</title>
        <authorList>
            <consortium name="The Broad Institute Genome Sequencing Platform"/>
            <consortium name="Broad Institute Microbial Sequencing Center"/>
            <person name="Fischbach M."/>
            <person name="Godfrey P."/>
            <person name="Ward D."/>
            <person name="Young S."/>
            <person name="Zeng Q."/>
            <person name="Koehrsen M."/>
            <person name="Alvarado L."/>
            <person name="Berlin A.M."/>
            <person name="Bochicchio J."/>
            <person name="Borenstein D."/>
            <person name="Chapman S.B."/>
            <person name="Chen Z."/>
            <person name="Engels R."/>
            <person name="Freedman E."/>
            <person name="Gellesch M."/>
            <person name="Goldberg J."/>
            <person name="Griggs A."/>
            <person name="Gujja S."/>
            <person name="Heilman E.R."/>
            <person name="Heiman D.I."/>
            <person name="Hepburn T.A."/>
            <person name="Howarth C."/>
            <person name="Jen D."/>
            <person name="Larson L."/>
            <person name="Lewis B."/>
            <person name="Mehta T."/>
            <person name="Park D."/>
            <person name="Pearson M."/>
            <person name="Richards J."/>
            <person name="Roberts A."/>
            <person name="Saif S."/>
            <person name="Shea T.D."/>
            <person name="Shenoy N."/>
            <person name="Sisk P."/>
            <person name="Stolte C."/>
            <person name="Sykes S.N."/>
            <person name="Thomson T."/>
            <person name="Walk T."/>
            <person name="White J."/>
            <person name="Yandava C."/>
            <person name="Straight P."/>
            <person name="Clardy J."/>
            <person name="Hung D."/>
            <person name="Kolter R."/>
            <person name="Mekalanos J."/>
            <person name="Walker S."/>
            <person name="Walsh C.T."/>
            <person name="Wieland-Brown L.C."/>
            <person name="Haas B."/>
            <person name="Nusbaum C."/>
            <person name="Birren B."/>
        </authorList>
    </citation>
    <scope>NUCLEOTIDE SEQUENCE [LARGE SCALE GENOMIC DNA]</scope>
    <source>
        <strain evidence="1">ATCC 29083</strain>
    </source>
</reference>
<protein>
    <submittedName>
        <fullName evidence="1">Uncharacterized protein</fullName>
    </submittedName>
</protein>
<dbReference type="EMBL" id="CM000951">
    <property type="protein sequence ID" value="EDY56907.1"/>
    <property type="molecule type" value="Genomic_DNA"/>
</dbReference>
<gene>
    <name evidence="1" type="ORF">SSEG_03487</name>
</gene>